<evidence type="ECO:0000256" key="1">
    <source>
        <dbReference type="SAM" id="MobiDB-lite"/>
    </source>
</evidence>
<feature type="non-terminal residue" evidence="2">
    <location>
        <position position="84"/>
    </location>
</feature>
<feature type="region of interest" description="Disordered" evidence="1">
    <location>
        <begin position="44"/>
        <end position="64"/>
    </location>
</feature>
<sequence>AGSLGISAIEASEVSAVSYSRSDPRVTIGLDSGAEITVWPPELVPEVPTKDSPESRRGVKYYGPGDTVAPSLPNLGKRVYELDI</sequence>
<feature type="non-terminal residue" evidence="2">
    <location>
        <position position="1"/>
    </location>
</feature>
<feature type="compositionally biased region" description="Basic and acidic residues" evidence="1">
    <location>
        <begin position="48"/>
        <end position="57"/>
    </location>
</feature>
<gene>
    <name evidence="2" type="ORF">PCOR1329_LOCUS54835</name>
</gene>
<name>A0ABN9V5E0_9DINO</name>
<evidence type="ECO:0000313" key="2">
    <source>
        <dbReference type="EMBL" id="CAK0868056.1"/>
    </source>
</evidence>
<dbReference type="Proteomes" id="UP001189429">
    <property type="component" value="Unassembled WGS sequence"/>
</dbReference>
<comment type="caution">
    <text evidence="2">The sequence shown here is derived from an EMBL/GenBank/DDBJ whole genome shotgun (WGS) entry which is preliminary data.</text>
</comment>
<proteinExistence type="predicted"/>
<keyword evidence="3" id="KW-1185">Reference proteome</keyword>
<protein>
    <recommendedName>
        <fullName evidence="4">Subtilisin</fullName>
    </recommendedName>
</protein>
<evidence type="ECO:0000313" key="3">
    <source>
        <dbReference type="Proteomes" id="UP001189429"/>
    </source>
</evidence>
<dbReference type="EMBL" id="CAUYUJ010016711">
    <property type="protein sequence ID" value="CAK0868056.1"/>
    <property type="molecule type" value="Genomic_DNA"/>
</dbReference>
<evidence type="ECO:0008006" key="4">
    <source>
        <dbReference type="Google" id="ProtNLM"/>
    </source>
</evidence>
<reference evidence="2" key="1">
    <citation type="submission" date="2023-10" db="EMBL/GenBank/DDBJ databases">
        <authorList>
            <person name="Chen Y."/>
            <person name="Shah S."/>
            <person name="Dougan E. K."/>
            <person name="Thang M."/>
            <person name="Chan C."/>
        </authorList>
    </citation>
    <scope>NUCLEOTIDE SEQUENCE [LARGE SCALE GENOMIC DNA]</scope>
</reference>
<accession>A0ABN9V5E0</accession>
<organism evidence="2 3">
    <name type="scientific">Prorocentrum cordatum</name>
    <dbReference type="NCBI Taxonomy" id="2364126"/>
    <lineage>
        <taxon>Eukaryota</taxon>
        <taxon>Sar</taxon>
        <taxon>Alveolata</taxon>
        <taxon>Dinophyceae</taxon>
        <taxon>Prorocentrales</taxon>
        <taxon>Prorocentraceae</taxon>
        <taxon>Prorocentrum</taxon>
    </lineage>
</organism>